<dbReference type="Proteomes" id="UP000607197">
    <property type="component" value="Unassembled WGS sequence"/>
</dbReference>
<comment type="function">
    <text evidence="1">Potential transporter for phosphate.</text>
</comment>
<evidence type="ECO:0000256" key="6">
    <source>
        <dbReference type="ARBA" id="ARBA00022692"/>
    </source>
</evidence>
<dbReference type="AlphaFoldDB" id="A0A830F7P3"/>
<evidence type="ECO:0000256" key="1">
    <source>
        <dbReference type="ARBA" id="ARBA00001981"/>
    </source>
</evidence>
<feature type="transmembrane region" description="Helical" evidence="9">
    <location>
        <begin position="166"/>
        <end position="189"/>
    </location>
</feature>
<comment type="similarity">
    <text evidence="3 9">Belongs to the inorganic phosphate transporter (PiT) (TC 2.A.20) family.</text>
</comment>
<dbReference type="GO" id="GO:0035435">
    <property type="term" value="P:phosphate ion transmembrane transport"/>
    <property type="evidence" value="ECO:0007669"/>
    <property type="project" value="TreeGrafter"/>
</dbReference>
<feature type="transmembrane region" description="Helical" evidence="9">
    <location>
        <begin position="131"/>
        <end position="154"/>
    </location>
</feature>
<keyword evidence="8 9" id="KW-0472">Membrane</keyword>
<keyword evidence="11" id="KW-1185">Reference proteome</keyword>
<comment type="subcellular location">
    <subcellularLocation>
        <location evidence="2 9">Membrane</location>
        <topology evidence="2 9">Multi-pass membrane protein</topology>
    </subcellularLocation>
</comment>
<keyword evidence="6 9" id="KW-0812">Transmembrane</keyword>
<comment type="caution">
    <text evidence="10">The sequence shown here is derived from an EMBL/GenBank/DDBJ whole genome shotgun (WGS) entry which is preliminary data.</text>
</comment>
<reference evidence="10" key="1">
    <citation type="journal article" date="2014" name="Int. J. Syst. Evol. Microbiol.">
        <title>Complete genome sequence of Corynebacterium casei LMG S-19264T (=DSM 44701T), isolated from a smear-ripened cheese.</title>
        <authorList>
            <consortium name="US DOE Joint Genome Institute (JGI-PGF)"/>
            <person name="Walter F."/>
            <person name="Albersmeier A."/>
            <person name="Kalinowski J."/>
            <person name="Ruckert C."/>
        </authorList>
    </citation>
    <scope>NUCLEOTIDE SEQUENCE</scope>
    <source>
        <strain evidence="10">JCM 19596</strain>
    </source>
</reference>
<keyword evidence="5 9" id="KW-0592">Phosphate transport</keyword>
<evidence type="ECO:0000256" key="7">
    <source>
        <dbReference type="ARBA" id="ARBA00022989"/>
    </source>
</evidence>
<dbReference type="InterPro" id="IPR001204">
    <property type="entry name" value="Phos_transporter"/>
</dbReference>
<protein>
    <recommendedName>
        <fullName evidence="9">Phosphate transporter</fullName>
    </recommendedName>
</protein>
<reference evidence="10" key="2">
    <citation type="submission" date="2020-09" db="EMBL/GenBank/DDBJ databases">
        <authorList>
            <person name="Sun Q."/>
            <person name="Ohkuma M."/>
        </authorList>
    </citation>
    <scope>NUCLEOTIDE SEQUENCE</scope>
    <source>
        <strain evidence="10">JCM 19596</strain>
    </source>
</reference>
<feature type="transmembrane region" description="Helical" evidence="9">
    <location>
        <begin position="104"/>
        <end position="125"/>
    </location>
</feature>
<dbReference type="GO" id="GO:0005315">
    <property type="term" value="F:phosphate transmembrane transporter activity"/>
    <property type="evidence" value="ECO:0007669"/>
    <property type="project" value="InterPro"/>
</dbReference>
<keyword evidence="4 9" id="KW-0813">Transport</keyword>
<accession>A0A830F7P3</accession>
<dbReference type="PANTHER" id="PTHR11101:SF80">
    <property type="entry name" value="PHOSPHATE TRANSPORTER"/>
    <property type="match status" value="1"/>
</dbReference>
<evidence type="ECO:0000256" key="4">
    <source>
        <dbReference type="ARBA" id="ARBA00022448"/>
    </source>
</evidence>
<proteinExistence type="inferred from homology"/>
<organism evidence="10 11">
    <name type="scientific">Halocalculus aciditolerans</name>
    <dbReference type="NCBI Taxonomy" id="1383812"/>
    <lineage>
        <taxon>Archaea</taxon>
        <taxon>Methanobacteriati</taxon>
        <taxon>Methanobacteriota</taxon>
        <taxon>Stenosarchaea group</taxon>
        <taxon>Halobacteria</taxon>
        <taxon>Halobacteriales</taxon>
        <taxon>Halobacteriaceae</taxon>
        <taxon>Halocalculus</taxon>
    </lineage>
</organism>
<dbReference type="EMBL" id="BMPG01000001">
    <property type="protein sequence ID" value="GGL47291.1"/>
    <property type="molecule type" value="Genomic_DNA"/>
</dbReference>
<evidence type="ECO:0000313" key="10">
    <source>
        <dbReference type="EMBL" id="GGL47291.1"/>
    </source>
</evidence>
<feature type="transmembrane region" description="Helical" evidence="9">
    <location>
        <begin position="365"/>
        <end position="390"/>
    </location>
</feature>
<feature type="transmembrane region" description="Helical" evidence="9">
    <location>
        <begin position="201"/>
        <end position="227"/>
    </location>
</feature>
<dbReference type="PANTHER" id="PTHR11101">
    <property type="entry name" value="PHOSPHATE TRANSPORTER"/>
    <property type="match status" value="1"/>
</dbReference>
<keyword evidence="7 9" id="KW-1133">Transmembrane helix</keyword>
<evidence type="ECO:0000256" key="5">
    <source>
        <dbReference type="ARBA" id="ARBA00022592"/>
    </source>
</evidence>
<evidence type="ECO:0000256" key="8">
    <source>
        <dbReference type="ARBA" id="ARBA00023136"/>
    </source>
</evidence>
<evidence type="ECO:0000313" key="11">
    <source>
        <dbReference type="Proteomes" id="UP000607197"/>
    </source>
</evidence>
<evidence type="ECO:0000256" key="9">
    <source>
        <dbReference type="RuleBase" id="RU363058"/>
    </source>
</evidence>
<dbReference type="RefSeq" id="WP_229773879.1">
    <property type="nucleotide sequence ID" value="NZ_BMPG01000001.1"/>
</dbReference>
<feature type="transmembrane region" description="Helical" evidence="9">
    <location>
        <begin position="70"/>
        <end position="92"/>
    </location>
</feature>
<dbReference type="GO" id="GO:0016020">
    <property type="term" value="C:membrane"/>
    <property type="evidence" value="ECO:0007669"/>
    <property type="project" value="UniProtKB-SubCell"/>
</dbReference>
<dbReference type="Pfam" id="PF01384">
    <property type="entry name" value="PHO4"/>
    <property type="match status" value="1"/>
</dbReference>
<evidence type="ECO:0000256" key="2">
    <source>
        <dbReference type="ARBA" id="ARBA00004141"/>
    </source>
</evidence>
<gene>
    <name evidence="10" type="ORF">GCM10009039_02000</name>
</gene>
<name>A0A830F7P3_9EURY</name>
<sequence>MGVAALLVAGVASLFMAWTVGANSNSAPISPAVGADALSPRRAALLVGVVAAAGALTQGGAVSETMGHGFVHGVTLTPLATTAILLVSASFIAAGNRYGYPIPVAFTVTGATLGAGVALGGAVATDTLLSVLAFWGVIPVVEVVIAFAVAYVLVVTRVPDAESVPVIAFVVAAVFALAPLTVLNGASLASVAGAAAPDAPAVWGVSSAVVAAVAGLSLAVAAVTAWFVHRYRHDGVRGFLVALGLLVVFTSGGTQVALAVGPLLPAVASLDSLSLLAVLALGAFGILVGAWTAAPRLISAVADDYATLGPYRSIAALVPAFLVAEAAIALGYPLSFNKVMISGVVGAGLVDGVSGVSEGKTAKTAVAWVGSMVAAAATAYAFYVAAELLLA</sequence>
<feature type="transmembrane region" description="Helical" evidence="9">
    <location>
        <begin position="239"/>
        <end position="261"/>
    </location>
</feature>
<feature type="transmembrane region" description="Helical" evidence="9">
    <location>
        <begin position="314"/>
        <end position="334"/>
    </location>
</feature>
<feature type="transmembrane region" description="Helical" evidence="9">
    <location>
        <begin position="273"/>
        <end position="294"/>
    </location>
</feature>
<evidence type="ECO:0000256" key="3">
    <source>
        <dbReference type="ARBA" id="ARBA00009916"/>
    </source>
</evidence>